<feature type="transmembrane region" description="Helical" evidence="6">
    <location>
        <begin position="174"/>
        <end position="195"/>
    </location>
</feature>
<accession>A0A2S6NMX5</accession>
<organism evidence="7 8">
    <name type="scientific">Rhodopila globiformis</name>
    <name type="common">Rhodopseudomonas globiformis</name>
    <dbReference type="NCBI Taxonomy" id="1071"/>
    <lineage>
        <taxon>Bacteria</taxon>
        <taxon>Pseudomonadati</taxon>
        <taxon>Pseudomonadota</taxon>
        <taxon>Alphaproteobacteria</taxon>
        <taxon>Acetobacterales</taxon>
        <taxon>Acetobacteraceae</taxon>
        <taxon>Rhodopila</taxon>
    </lineage>
</organism>
<comment type="caution">
    <text evidence="7">The sequence shown here is derived from an EMBL/GenBank/DDBJ whole genome shotgun (WGS) entry which is preliminary data.</text>
</comment>
<feature type="transmembrane region" description="Helical" evidence="6">
    <location>
        <begin position="262"/>
        <end position="285"/>
    </location>
</feature>
<dbReference type="GO" id="GO:0005886">
    <property type="term" value="C:plasma membrane"/>
    <property type="evidence" value="ECO:0007669"/>
    <property type="project" value="UniProtKB-SubCell"/>
</dbReference>
<dbReference type="CDD" id="cd06581">
    <property type="entry name" value="TM_PBP1_LivM_like"/>
    <property type="match status" value="1"/>
</dbReference>
<dbReference type="OrthoDB" id="9804361at2"/>
<dbReference type="PANTHER" id="PTHR30482">
    <property type="entry name" value="HIGH-AFFINITY BRANCHED-CHAIN AMINO ACID TRANSPORT SYSTEM PERMEASE"/>
    <property type="match status" value="1"/>
</dbReference>
<dbReference type="InterPro" id="IPR043428">
    <property type="entry name" value="LivM-like"/>
</dbReference>
<evidence type="ECO:0000313" key="8">
    <source>
        <dbReference type="Proteomes" id="UP000239724"/>
    </source>
</evidence>
<feature type="transmembrane region" description="Helical" evidence="6">
    <location>
        <begin position="20"/>
        <end position="40"/>
    </location>
</feature>
<feature type="transmembrane region" description="Helical" evidence="6">
    <location>
        <begin position="52"/>
        <end position="80"/>
    </location>
</feature>
<gene>
    <name evidence="7" type="ORF">CCS01_03020</name>
</gene>
<keyword evidence="4 6" id="KW-1133">Transmembrane helix</keyword>
<proteinExistence type="predicted"/>
<dbReference type="Proteomes" id="UP000239724">
    <property type="component" value="Unassembled WGS sequence"/>
</dbReference>
<dbReference type="PANTHER" id="PTHR30482:SF17">
    <property type="entry name" value="ABC TRANSPORTER ATP-BINDING PROTEIN"/>
    <property type="match status" value="1"/>
</dbReference>
<evidence type="ECO:0000256" key="6">
    <source>
        <dbReference type="SAM" id="Phobius"/>
    </source>
</evidence>
<sequence>MTIERRPEPLMSVPTRSHTLRDIMIGCLVIAALAAIPFLLPSKAFQDFVIRCSSMALFATSLNLLVGYTGLSSFGHGLFYGLGTYSFALLMQKTGLPLPAAFVLTLLLTAATAVVVGAICIRLRLIYFAFVTLAMQMLAHSIVISWVGLTGGDQGLQGGIPRRVVAGIDLGNQYHLYIFSAVLLVIGLLLMRHIVSTSFGTSLRMIRDNEVRAAFLGIVVWRVKLTVFVLAAVFAAVGGIVMSLFVSGAYPELINWPISGDAIFAIVLGGVGSFLGPTVGASILLLLNDVVTRQTEYYGLALGIIILLFALGLRRGLLDFITQRLGGRPAGGIS</sequence>
<protein>
    <submittedName>
        <fullName evidence="7">Branched-chain amino acid ABC transporter permease</fullName>
    </submittedName>
</protein>
<name>A0A2S6NMX5_RHOGL</name>
<dbReference type="AlphaFoldDB" id="A0A2S6NMX5"/>
<evidence type="ECO:0000256" key="5">
    <source>
        <dbReference type="ARBA" id="ARBA00023136"/>
    </source>
</evidence>
<keyword evidence="2" id="KW-1003">Cell membrane</keyword>
<comment type="subcellular location">
    <subcellularLocation>
        <location evidence="1">Cell membrane</location>
        <topology evidence="1">Multi-pass membrane protein</topology>
    </subcellularLocation>
</comment>
<feature type="transmembrane region" description="Helical" evidence="6">
    <location>
        <begin position="297"/>
        <end position="317"/>
    </location>
</feature>
<dbReference type="EMBL" id="NHRY01000044">
    <property type="protein sequence ID" value="PPQ37891.1"/>
    <property type="molecule type" value="Genomic_DNA"/>
</dbReference>
<evidence type="ECO:0000256" key="3">
    <source>
        <dbReference type="ARBA" id="ARBA00022692"/>
    </source>
</evidence>
<feature type="transmembrane region" description="Helical" evidence="6">
    <location>
        <begin position="100"/>
        <end position="121"/>
    </location>
</feature>
<evidence type="ECO:0000256" key="2">
    <source>
        <dbReference type="ARBA" id="ARBA00022475"/>
    </source>
</evidence>
<evidence type="ECO:0000256" key="4">
    <source>
        <dbReference type="ARBA" id="ARBA00022989"/>
    </source>
</evidence>
<keyword evidence="3 6" id="KW-0812">Transmembrane</keyword>
<evidence type="ECO:0000313" key="7">
    <source>
        <dbReference type="EMBL" id="PPQ37891.1"/>
    </source>
</evidence>
<evidence type="ECO:0000256" key="1">
    <source>
        <dbReference type="ARBA" id="ARBA00004651"/>
    </source>
</evidence>
<dbReference type="InterPro" id="IPR001851">
    <property type="entry name" value="ABC_transp_permease"/>
</dbReference>
<keyword evidence="5 6" id="KW-0472">Membrane</keyword>
<reference evidence="7 8" key="1">
    <citation type="journal article" date="2018" name="Arch. Microbiol.">
        <title>New insights into the metabolic potential of the phototrophic purple bacterium Rhodopila globiformis DSM 161(T) from its draft genome sequence and evidence for a vanadium-dependent nitrogenase.</title>
        <authorList>
            <person name="Imhoff J.F."/>
            <person name="Rahn T."/>
            <person name="Kunzel S."/>
            <person name="Neulinger S.C."/>
        </authorList>
    </citation>
    <scope>NUCLEOTIDE SEQUENCE [LARGE SCALE GENOMIC DNA]</scope>
    <source>
        <strain evidence="7 8">DSM 161</strain>
    </source>
</reference>
<feature type="transmembrane region" description="Helical" evidence="6">
    <location>
        <begin position="128"/>
        <end position="149"/>
    </location>
</feature>
<feature type="transmembrane region" description="Helical" evidence="6">
    <location>
        <begin position="225"/>
        <end position="250"/>
    </location>
</feature>
<dbReference type="Pfam" id="PF02653">
    <property type="entry name" value="BPD_transp_2"/>
    <property type="match status" value="1"/>
</dbReference>
<dbReference type="GO" id="GO:0015658">
    <property type="term" value="F:branched-chain amino acid transmembrane transporter activity"/>
    <property type="evidence" value="ECO:0007669"/>
    <property type="project" value="InterPro"/>
</dbReference>
<keyword evidence="8" id="KW-1185">Reference proteome</keyword>